<keyword evidence="3" id="KW-0804">Transcription</keyword>
<dbReference type="Proteomes" id="UP000725649">
    <property type="component" value="Unassembled WGS sequence"/>
</dbReference>
<dbReference type="SUPFAM" id="SSF46785">
    <property type="entry name" value="Winged helix' DNA-binding domain"/>
    <property type="match status" value="1"/>
</dbReference>
<keyword evidence="1" id="KW-0805">Transcription regulation</keyword>
<dbReference type="Pfam" id="PF01047">
    <property type="entry name" value="MarR"/>
    <property type="match status" value="1"/>
</dbReference>
<feature type="domain" description="HTH marR-type" evidence="4">
    <location>
        <begin position="6"/>
        <end position="142"/>
    </location>
</feature>
<comment type="caution">
    <text evidence="5">The sequence shown here is derived from an EMBL/GenBank/DDBJ whole genome shotgun (WGS) entry which is preliminary data.</text>
</comment>
<dbReference type="InterPro" id="IPR036388">
    <property type="entry name" value="WH-like_DNA-bd_sf"/>
</dbReference>
<dbReference type="PANTHER" id="PTHR35790:SF4">
    <property type="entry name" value="HTH-TYPE TRANSCRIPTIONAL REGULATOR PCHR"/>
    <property type="match status" value="1"/>
</dbReference>
<evidence type="ECO:0000313" key="5">
    <source>
        <dbReference type="EMBL" id="MBE6421500.1"/>
    </source>
</evidence>
<dbReference type="PANTHER" id="PTHR35790">
    <property type="entry name" value="HTH-TYPE TRANSCRIPTIONAL REGULATOR PCHR"/>
    <property type="match status" value="1"/>
</dbReference>
<dbReference type="InterPro" id="IPR036390">
    <property type="entry name" value="WH_DNA-bd_sf"/>
</dbReference>
<protein>
    <submittedName>
        <fullName evidence="5">MarR family transcriptional regulator</fullName>
    </submittedName>
</protein>
<dbReference type="SMART" id="SM00347">
    <property type="entry name" value="HTH_MARR"/>
    <property type="match status" value="1"/>
</dbReference>
<evidence type="ECO:0000256" key="3">
    <source>
        <dbReference type="ARBA" id="ARBA00023163"/>
    </source>
</evidence>
<dbReference type="InterPro" id="IPR000835">
    <property type="entry name" value="HTH_MarR-typ"/>
</dbReference>
<dbReference type="PROSITE" id="PS50995">
    <property type="entry name" value="HTH_MARR_2"/>
    <property type="match status" value="1"/>
</dbReference>
<organism evidence="5 6">
    <name type="scientific">Candidatus Avelusimicrobium gallicola</name>
    <dbReference type="NCBI Taxonomy" id="2562704"/>
    <lineage>
        <taxon>Bacteria</taxon>
        <taxon>Pseudomonadati</taxon>
        <taxon>Elusimicrobiota</taxon>
        <taxon>Elusimicrobia</taxon>
        <taxon>Elusimicrobiales</taxon>
        <taxon>Elusimicrobiaceae</taxon>
        <taxon>Candidatus Avelusimicrobium</taxon>
    </lineage>
</organism>
<dbReference type="AlphaFoldDB" id="A0A928DQB8"/>
<keyword evidence="2" id="KW-0238">DNA-binding</keyword>
<accession>A0A928DQB8</accession>
<dbReference type="GO" id="GO:0003700">
    <property type="term" value="F:DNA-binding transcription factor activity"/>
    <property type="evidence" value="ECO:0007669"/>
    <property type="project" value="InterPro"/>
</dbReference>
<name>A0A928DQB8_9BACT</name>
<evidence type="ECO:0000313" key="6">
    <source>
        <dbReference type="Proteomes" id="UP000725649"/>
    </source>
</evidence>
<gene>
    <name evidence="5" type="ORF">E7027_05160</name>
</gene>
<reference evidence="5" key="1">
    <citation type="submission" date="2019-04" db="EMBL/GenBank/DDBJ databases">
        <title>Evolution of Biomass-Degrading Anaerobic Consortia Revealed by Metagenomics.</title>
        <authorList>
            <person name="Peng X."/>
        </authorList>
    </citation>
    <scope>NUCLEOTIDE SEQUENCE</scope>
    <source>
        <strain evidence="5">SIG66</strain>
    </source>
</reference>
<dbReference type="GO" id="GO:0003677">
    <property type="term" value="F:DNA binding"/>
    <property type="evidence" value="ECO:0007669"/>
    <property type="project" value="UniProtKB-KW"/>
</dbReference>
<dbReference type="Gene3D" id="1.10.10.10">
    <property type="entry name" value="Winged helix-like DNA-binding domain superfamily/Winged helix DNA-binding domain"/>
    <property type="match status" value="1"/>
</dbReference>
<proteinExistence type="predicted"/>
<evidence type="ECO:0000256" key="1">
    <source>
        <dbReference type="ARBA" id="ARBA00023015"/>
    </source>
</evidence>
<evidence type="ECO:0000259" key="4">
    <source>
        <dbReference type="PROSITE" id="PS50995"/>
    </source>
</evidence>
<sequence length="151" mass="17602">MTCKEFDALIQSLLSIASDMDMEFKNQDGTLKNFTVNEMHCIDCIGKIENPNVTKLAYALHLTRGGISRLIRKLITKGAVKIYTNQNNKKEIYYRLTTLGKDIYVAHEHLHRMCHKQDAKFLKQFNKEELENGINFIKKYIAHVKQQIKKQ</sequence>
<dbReference type="InterPro" id="IPR052067">
    <property type="entry name" value="Metal_resp_HTH_trans_reg"/>
</dbReference>
<evidence type="ECO:0000256" key="2">
    <source>
        <dbReference type="ARBA" id="ARBA00023125"/>
    </source>
</evidence>
<dbReference type="EMBL" id="SUVG01000005">
    <property type="protein sequence ID" value="MBE6421500.1"/>
    <property type="molecule type" value="Genomic_DNA"/>
</dbReference>